<organism evidence="2">
    <name type="scientific">marine sediment metagenome</name>
    <dbReference type="NCBI Taxonomy" id="412755"/>
    <lineage>
        <taxon>unclassified sequences</taxon>
        <taxon>metagenomes</taxon>
        <taxon>ecological metagenomes</taxon>
    </lineage>
</organism>
<sequence>EAREALQAEADWEASFAKCLYRPFDIKHIYYSRLMLERPVYQIHRHMLAGENLGLLWTRPMSPNYQFSVLSTHLIADQCVVGNKSAGAGISYIGPLYLYPTEQEIASGLYQQEGRRPNLNPEFIKTCSQKLGVKFVEDSKGDLQETFGPEDIFNYAYAVFHSPTYRSRYAEFLKIDFPRLPLTSDKALFKELTEKGAELVSLHLMESQTLNTPITKYPVSSSNEVEKVTYDEKTHLVYINKEQYFEGVPPEVWEFRVGGYQVCQ</sequence>
<accession>X1TAR2</accession>
<evidence type="ECO:0000259" key="1">
    <source>
        <dbReference type="Pfam" id="PF18135"/>
    </source>
</evidence>
<comment type="caution">
    <text evidence="2">The sequence shown here is derived from an EMBL/GenBank/DDBJ whole genome shotgun (WGS) entry which is preliminary data.</text>
</comment>
<dbReference type="EMBL" id="BARW01024033">
    <property type="protein sequence ID" value="GAI88451.1"/>
    <property type="molecule type" value="Genomic_DNA"/>
</dbReference>
<proteinExistence type="predicted"/>
<dbReference type="InterPro" id="IPR041635">
    <property type="entry name" value="Type_ISP_LLaBIII_C"/>
</dbReference>
<feature type="non-terminal residue" evidence="2">
    <location>
        <position position="264"/>
    </location>
</feature>
<reference evidence="2" key="1">
    <citation type="journal article" date="2014" name="Front. Microbiol.">
        <title>High frequency of phylogenetically diverse reductive dehalogenase-homologous genes in deep subseafloor sedimentary metagenomes.</title>
        <authorList>
            <person name="Kawai M."/>
            <person name="Futagami T."/>
            <person name="Toyoda A."/>
            <person name="Takaki Y."/>
            <person name="Nishi S."/>
            <person name="Hori S."/>
            <person name="Arai W."/>
            <person name="Tsubouchi T."/>
            <person name="Morono Y."/>
            <person name="Uchiyama I."/>
            <person name="Ito T."/>
            <person name="Fujiyama A."/>
            <person name="Inagaki F."/>
            <person name="Takami H."/>
        </authorList>
    </citation>
    <scope>NUCLEOTIDE SEQUENCE</scope>
    <source>
        <strain evidence="2">Expedition CK06-06</strain>
    </source>
</reference>
<evidence type="ECO:0000313" key="2">
    <source>
        <dbReference type="EMBL" id="GAI88451.1"/>
    </source>
</evidence>
<protein>
    <recommendedName>
        <fullName evidence="1">Type ISP restriction-modification enzyme LLaBIII C-terminal specificity domain-containing protein</fullName>
    </recommendedName>
</protein>
<dbReference type="Pfam" id="PF18135">
    <property type="entry name" value="Type_ISP_C"/>
    <property type="match status" value="1"/>
</dbReference>
<dbReference type="AlphaFoldDB" id="X1TAR2"/>
<gene>
    <name evidence="2" type="ORF">S12H4_39712</name>
</gene>
<feature type="non-terminal residue" evidence="2">
    <location>
        <position position="1"/>
    </location>
</feature>
<feature type="domain" description="Type ISP restriction-modification enzyme LLaBIII C-terminal specificity" evidence="1">
    <location>
        <begin position="8"/>
        <end position="264"/>
    </location>
</feature>
<name>X1TAR2_9ZZZZ</name>